<evidence type="ECO:0000313" key="2">
    <source>
        <dbReference type="EMBL" id="KAF3133864.1"/>
    </source>
</evidence>
<accession>A0A7C8JRJ5</accession>
<comment type="caution">
    <text evidence="2">The sequence shown here is derived from an EMBL/GenBank/DDBJ whole genome shotgun (WGS) entry which is preliminary data.</text>
</comment>
<proteinExistence type="predicted"/>
<dbReference type="InterPro" id="IPR043198">
    <property type="entry name" value="Cyclin/Ssn8"/>
</dbReference>
<evidence type="ECO:0000313" key="3">
    <source>
        <dbReference type="Proteomes" id="UP000480548"/>
    </source>
</evidence>
<feature type="compositionally biased region" description="Basic and acidic residues" evidence="1">
    <location>
        <begin position="1"/>
        <end position="19"/>
    </location>
</feature>
<dbReference type="AlphaFoldDB" id="A0A7C8JRJ5"/>
<dbReference type="CDD" id="cd20534">
    <property type="entry name" value="CYCLIN_CCNM_CCNQ_rpt1"/>
    <property type="match status" value="1"/>
</dbReference>
<dbReference type="PANTHER" id="PTHR10026">
    <property type="entry name" value="CYCLIN"/>
    <property type="match status" value="1"/>
</dbReference>
<dbReference type="InterPro" id="IPR036915">
    <property type="entry name" value="Cyclin-like_sf"/>
</dbReference>
<gene>
    <name evidence="2" type="primary">FAM58A</name>
    <name evidence="2" type="ORF">TWF703_006578</name>
</gene>
<dbReference type="Proteomes" id="UP000480548">
    <property type="component" value="Unassembled WGS sequence"/>
</dbReference>
<protein>
    <submittedName>
        <fullName evidence="2">Cyclin-protein fam58a</fullName>
    </submittedName>
</protein>
<dbReference type="EMBL" id="WIQZ01000038">
    <property type="protein sequence ID" value="KAF3133864.1"/>
    <property type="molecule type" value="Genomic_DNA"/>
</dbReference>
<evidence type="ECO:0000256" key="1">
    <source>
        <dbReference type="SAM" id="MobiDB-lite"/>
    </source>
</evidence>
<dbReference type="GO" id="GO:0006357">
    <property type="term" value="P:regulation of transcription by RNA polymerase II"/>
    <property type="evidence" value="ECO:0007669"/>
    <property type="project" value="InterPro"/>
</dbReference>
<organism evidence="2 3">
    <name type="scientific">Orbilia oligospora</name>
    <name type="common">Nematode-trapping fungus</name>
    <name type="synonym">Arthrobotrys oligospora</name>
    <dbReference type="NCBI Taxonomy" id="2813651"/>
    <lineage>
        <taxon>Eukaryota</taxon>
        <taxon>Fungi</taxon>
        <taxon>Dikarya</taxon>
        <taxon>Ascomycota</taxon>
        <taxon>Pezizomycotina</taxon>
        <taxon>Orbiliomycetes</taxon>
        <taxon>Orbiliales</taxon>
        <taxon>Orbiliaceae</taxon>
        <taxon>Orbilia</taxon>
    </lineage>
</organism>
<sequence>MATHREDGFSTTSRSHDDVTTTPSASSSGRRPRPRPSLHGKDAVSFMALLADILRLQEQTLAMAYLYLHKYRKFIRDSKNRPDPVPDFLDPHTLALTTLSLSTKSTESPRRLRALITPAYSILHPNVPPIEVPSHKYDTIRGTIVTAELHLLRILKFELRHALPHDYIPRILDKSLSIVPGEDYDRQDDDRKEEDGIMKSQDTFLGRQCMGLATRCLAEYSVATFYDARTIACGVVAVVLDGSGIMRAESMDGWVRRVGGGNVEIEDYRDVIKEVTIVFEGGVGVTVQEIPIQDAEKPGIQPLVD</sequence>
<feature type="region of interest" description="Disordered" evidence="1">
    <location>
        <begin position="1"/>
        <end position="39"/>
    </location>
</feature>
<dbReference type="Gene3D" id="1.10.472.10">
    <property type="entry name" value="Cyclin-like"/>
    <property type="match status" value="1"/>
</dbReference>
<reference evidence="2 3" key="1">
    <citation type="submission" date="2019-06" db="EMBL/GenBank/DDBJ databases">
        <authorList>
            <person name="Palmer J.M."/>
        </authorList>
    </citation>
    <scope>NUCLEOTIDE SEQUENCE [LARGE SCALE GENOMIC DNA]</scope>
    <source>
        <strain evidence="2 3">TWF703</strain>
    </source>
</reference>
<dbReference type="GO" id="GO:0016538">
    <property type="term" value="F:cyclin-dependent protein serine/threonine kinase regulator activity"/>
    <property type="evidence" value="ECO:0007669"/>
    <property type="project" value="InterPro"/>
</dbReference>
<name>A0A7C8JRJ5_ORBOL</name>
<dbReference type="SUPFAM" id="SSF47954">
    <property type="entry name" value="Cyclin-like"/>
    <property type="match status" value="1"/>
</dbReference>
<dbReference type="InterPro" id="IPR048055">
    <property type="entry name" value="Cyclin-Q_first_cyclin_box"/>
</dbReference>